<dbReference type="PROSITE" id="PS50829">
    <property type="entry name" value="GYF"/>
    <property type="match status" value="1"/>
</dbReference>
<feature type="region of interest" description="Disordered" evidence="1">
    <location>
        <begin position="863"/>
        <end position="897"/>
    </location>
</feature>
<feature type="compositionally biased region" description="Basic and acidic residues" evidence="1">
    <location>
        <begin position="269"/>
        <end position="287"/>
    </location>
</feature>
<proteinExistence type="predicted"/>
<feature type="region of interest" description="Disordered" evidence="1">
    <location>
        <begin position="1392"/>
        <end position="1438"/>
    </location>
</feature>
<feature type="region of interest" description="Disordered" evidence="1">
    <location>
        <begin position="1507"/>
        <end position="1566"/>
    </location>
</feature>
<feature type="compositionally biased region" description="Low complexity" evidence="1">
    <location>
        <begin position="194"/>
        <end position="207"/>
    </location>
</feature>
<feature type="compositionally biased region" description="Low complexity" evidence="1">
    <location>
        <begin position="863"/>
        <end position="876"/>
    </location>
</feature>
<name>A0A8H3I8V2_9LECA</name>
<evidence type="ECO:0000259" key="2">
    <source>
        <dbReference type="PROSITE" id="PS50829"/>
    </source>
</evidence>
<evidence type="ECO:0000256" key="1">
    <source>
        <dbReference type="SAM" id="MobiDB-lite"/>
    </source>
</evidence>
<gene>
    <name evidence="3" type="ORF">IMSHALPRED_010561</name>
</gene>
<feature type="compositionally biased region" description="Polar residues" evidence="1">
    <location>
        <begin position="242"/>
        <end position="251"/>
    </location>
</feature>
<evidence type="ECO:0000313" key="4">
    <source>
        <dbReference type="Proteomes" id="UP000664534"/>
    </source>
</evidence>
<feature type="compositionally biased region" description="Polar residues" evidence="1">
    <location>
        <begin position="40"/>
        <end position="73"/>
    </location>
</feature>
<evidence type="ECO:0000313" key="3">
    <source>
        <dbReference type="EMBL" id="CAF9911740.1"/>
    </source>
</evidence>
<feature type="region of interest" description="Disordered" evidence="1">
    <location>
        <begin position="1093"/>
        <end position="1215"/>
    </location>
</feature>
<feature type="compositionally biased region" description="Polar residues" evidence="1">
    <location>
        <begin position="487"/>
        <end position="514"/>
    </location>
</feature>
<feature type="compositionally biased region" description="Low complexity" evidence="1">
    <location>
        <begin position="1"/>
        <end position="21"/>
    </location>
</feature>
<feature type="compositionally biased region" description="Polar residues" evidence="1">
    <location>
        <begin position="400"/>
        <end position="420"/>
    </location>
</feature>
<organism evidence="3 4">
    <name type="scientific">Imshaugia aleurites</name>
    <dbReference type="NCBI Taxonomy" id="172621"/>
    <lineage>
        <taxon>Eukaryota</taxon>
        <taxon>Fungi</taxon>
        <taxon>Dikarya</taxon>
        <taxon>Ascomycota</taxon>
        <taxon>Pezizomycotina</taxon>
        <taxon>Lecanoromycetes</taxon>
        <taxon>OSLEUM clade</taxon>
        <taxon>Lecanoromycetidae</taxon>
        <taxon>Lecanorales</taxon>
        <taxon>Lecanorineae</taxon>
        <taxon>Parmeliaceae</taxon>
        <taxon>Imshaugia</taxon>
    </lineage>
</organism>
<feature type="compositionally biased region" description="Polar residues" evidence="1">
    <location>
        <begin position="208"/>
        <end position="225"/>
    </location>
</feature>
<dbReference type="Gene3D" id="3.30.1490.40">
    <property type="match status" value="1"/>
</dbReference>
<accession>A0A8H3I8V2</accession>
<dbReference type="InterPro" id="IPR035445">
    <property type="entry name" value="GYF-like_dom_sf"/>
</dbReference>
<reference evidence="3" key="1">
    <citation type="submission" date="2021-03" db="EMBL/GenBank/DDBJ databases">
        <authorList>
            <person name="Tagirdzhanova G."/>
        </authorList>
    </citation>
    <scope>NUCLEOTIDE SEQUENCE</scope>
</reference>
<feature type="compositionally biased region" description="Polar residues" evidence="1">
    <location>
        <begin position="1514"/>
        <end position="1525"/>
    </location>
</feature>
<feature type="region of interest" description="Disordered" evidence="1">
    <location>
        <begin position="174"/>
        <end position="545"/>
    </location>
</feature>
<feature type="domain" description="GYF" evidence="2">
    <location>
        <begin position="790"/>
        <end position="845"/>
    </location>
</feature>
<feature type="compositionally biased region" description="Low complexity" evidence="1">
    <location>
        <begin position="1152"/>
        <end position="1170"/>
    </location>
</feature>
<dbReference type="PANTHER" id="PTHR14445:SF36">
    <property type="entry name" value="FI03272P-RELATED"/>
    <property type="match status" value="1"/>
</dbReference>
<feature type="region of interest" description="Disordered" evidence="1">
    <location>
        <begin position="1299"/>
        <end position="1319"/>
    </location>
</feature>
<feature type="compositionally biased region" description="Polar residues" evidence="1">
    <location>
        <begin position="80"/>
        <end position="97"/>
    </location>
</feature>
<feature type="region of interest" description="Disordered" evidence="1">
    <location>
        <begin position="1265"/>
        <end position="1287"/>
    </location>
</feature>
<feature type="region of interest" description="Disordered" evidence="1">
    <location>
        <begin position="736"/>
        <end position="783"/>
    </location>
</feature>
<feature type="compositionally biased region" description="Polar residues" evidence="1">
    <location>
        <begin position="1206"/>
        <end position="1215"/>
    </location>
</feature>
<dbReference type="SUPFAM" id="SSF55277">
    <property type="entry name" value="GYF domain"/>
    <property type="match status" value="1"/>
</dbReference>
<feature type="compositionally biased region" description="Low complexity" evidence="1">
    <location>
        <begin position="971"/>
        <end position="982"/>
    </location>
</feature>
<dbReference type="EMBL" id="CAJPDT010000009">
    <property type="protein sequence ID" value="CAF9911740.1"/>
    <property type="molecule type" value="Genomic_DNA"/>
</dbReference>
<feature type="compositionally biased region" description="Pro residues" evidence="1">
    <location>
        <begin position="1177"/>
        <end position="1192"/>
    </location>
</feature>
<dbReference type="PANTHER" id="PTHR14445">
    <property type="entry name" value="GRB10 INTERACTING GYF PROTEIN"/>
    <property type="match status" value="1"/>
</dbReference>
<feature type="compositionally biased region" description="Polar residues" evidence="1">
    <location>
        <begin position="1426"/>
        <end position="1438"/>
    </location>
</feature>
<dbReference type="InterPro" id="IPR051640">
    <property type="entry name" value="GRB10-interact_GYF"/>
</dbReference>
<protein>
    <recommendedName>
        <fullName evidence="2">GYF domain-containing protein</fullName>
    </recommendedName>
</protein>
<dbReference type="Proteomes" id="UP000664534">
    <property type="component" value="Unassembled WGS sequence"/>
</dbReference>
<feature type="region of interest" description="Disordered" evidence="1">
    <location>
        <begin position="1058"/>
        <end position="1079"/>
    </location>
</feature>
<comment type="caution">
    <text evidence="3">The sequence shown here is derived from an EMBL/GenBank/DDBJ whole genome shotgun (WGS) entry which is preliminary data.</text>
</comment>
<dbReference type="Pfam" id="PF02213">
    <property type="entry name" value="GYF"/>
    <property type="match status" value="1"/>
</dbReference>
<dbReference type="SMART" id="SM00444">
    <property type="entry name" value="GYF"/>
    <property type="match status" value="1"/>
</dbReference>
<dbReference type="InterPro" id="IPR003169">
    <property type="entry name" value="GYF"/>
</dbReference>
<feature type="compositionally biased region" description="Low complexity" evidence="1">
    <location>
        <begin position="316"/>
        <end position="335"/>
    </location>
</feature>
<feature type="region of interest" description="Disordered" evidence="1">
    <location>
        <begin position="1"/>
        <end position="97"/>
    </location>
</feature>
<dbReference type="GO" id="GO:0005829">
    <property type="term" value="C:cytosol"/>
    <property type="evidence" value="ECO:0007669"/>
    <property type="project" value="TreeGrafter"/>
</dbReference>
<sequence length="1566" mass="165679">MPSPFTSSFASAAAGNTSAEGGANGRNTGSGDWTRARMNGATQTFRRPSVATTLAQQKDGSQSNNNPTPSSANVYVPPHMNSNHQSSYNRNGSSAETRYSKDQLLDLFKTQERNGFSSTNVNDLFIDGWSPGAVNGTSNGGWGKRDDTREAAGADICWDHEGSVNPIAIQEMNEEEREAFSTSVNSPLKPPTQNTNKDAAANNANVNRRTSITQSQTVINNSPSTRPGARRRESGGDLLQNPLASPTGSNRYSREEPSISSPPTSLLRRKTDFKENLGPSLEDRDTENSGSGVATASPFGSLRRTSTQPVSAGINGPSSPWSGAPPSAGFSPMGAFSNFAIGSGSAQTPTAEEKKPGFGSVRGQSRFKGLMSAGSSEDTALKVKEKTSVNSLERLAESANEPSQAQWANDRTALSRNSLTDLYGDDEDFGTGSAALGGDDASPPLPQSSRYRNPDRQTSYDDIGFSSLGPSSEMPPFREMMQRRDYAQQQTPQSRNQGMGHSNEPMSPTNTNPYRSPEGEKATPEDNNTDESDLHNAQYPGAGAFGHAARGFQNQLDGQIGDRSQTSSTSASRGFPSLGGLGDVASLGGSGAWSAAPGAIGTPSRAQPGFGAVFGDSTLGSLGDLSSRSQSGLGGSTLFGAGSTGTVNRNGKLSSLLPNVMQDQTRGEASRHEPGFGDGGDAFLRDVGHNAPGFGLRDIDTSSRVGRGGMDEMIGTLETRGRGLQGLASPFATNEAGQMPSSQAPMPTSAQTSFPAGPTGSNYFARSQEQDTSSSQMPASQQRQMVMPDRMRWIYRDPSGNTQGPWSGLEMHDWYKAGFFSPELQVKKLEDADYEPLAQLIRRIGNSREPFLVPQIGIPHGSSAPIPSSTAATSGAVPATTPSAAQPPFASSFPSFGTTLSAEQQNALERRKQEEQYLMARQKEHLAQQQVMLKQMQHMGGVHGQQLHHHSSAHSLQSQPSYGSITSPGAPIGYQPSPGQGPIQPPASLPGFFDGLSRNAGPLGGGADPLNSVREEDLPRLMERLGMARGSQQPFTDSIYAHDPGHQQHVAAMLQERDRQRREQEQYDLLQRGNDDQRTTAERLEQYRQLRAQEEQQQFQTPGPIGGRVNRQTLDLDPTGQQQTHDGGHDYQDLSLQTHNEPEPLSLSEQVQKAAAKQQPASQPQSPWAKIDSGLPQPFPPPQSSSPMPAPTPQRNRQSVADALNAESQTSSQADSIETLGAALAPWAKETAEGSKGPSLKEIQAMEAKNAAHKEEIAVAARRAVAEQERLSQQNQPVAPAPGLPSSANWASSISPVVPATTGASPWAKPAAGKPTVATPVAGAKKTLAQIQREEEARKNRAAAAAATAAASNATTTAALAGGKRYAELAGKASIPTPLTSSAAWTTVGASGKVKTPTAPAPSLSTRTASGGIVQPSASAAKPKPTVTTSAKGPGNQQLANQEFQRWIKSTLGKGLHSNMNVDDFVSQLLMLPPEADIISDSIYASSQTLDGRRFAEEFVRRRKLADRGVVPDSASTPGFSSPMNSSESKSGGGWSEVAKKGPQAAKDETSSAFKVVAGKKKGGKR</sequence>
<keyword evidence="4" id="KW-1185">Reference proteome</keyword>
<dbReference type="OrthoDB" id="48509at2759"/>
<feature type="region of interest" description="Disordered" evidence="1">
    <location>
        <begin position="945"/>
        <end position="1012"/>
    </location>
</feature>